<reference evidence="1 2" key="1">
    <citation type="submission" date="2017-04" db="EMBL/GenBank/DDBJ databases">
        <title>Novel microbial lineages endemic to geothermal iron-oxide mats fill important gaps in the evolutionary history of Archaea.</title>
        <authorList>
            <person name="Jay Z.J."/>
            <person name="Beam J.P."/>
            <person name="Dlakic M."/>
            <person name="Rusch D.B."/>
            <person name="Kozubal M.A."/>
            <person name="Inskeep W.P."/>
        </authorList>
    </citation>
    <scope>NUCLEOTIDE SEQUENCE [LARGE SCALE GENOMIC DNA]</scope>
    <source>
        <strain evidence="1">OSP_D</strain>
    </source>
</reference>
<dbReference type="Proteomes" id="UP000240322">
    <property type="component" value="Unassembled WGS sequence"/>
</dbReference>
<evidence type="ECO:0000313" key="1">
    <source>
        <dbReference type="EMBL" id="PSN90109.1"/>
    </source>
</evidence>
<dbReference type="EMBL" id="NEXE01000074">
    <property type="protein sequence ID" value="PSN90109.1"/>
    <property type="molecule type" value="Genomic_DNA"/>
</dbReference>
<proteinExistence type="predicted"/>
<sequence length="189" mass="21130">MARVNIAVDAGIAQDLTEEARKQNKTLYAIANEAIQTYLHVSRMGKSPEQIYKIIQGFEFLKAISAVPIPETLLDRILQAAFKNSKEEVLRAWYDEGRVFGELLKSEAGKIDSLGDYIKRFRELLPISMIDLNIEDDRVQVIMTGTGYSFESAVCTSEGLKGFLEAFGLKFVNAETASGFVKVEARIQQ</sequence>
<dbReference type="AlphaFoldDB" id="A0A2R6AUR5"/>
<comment type="caution">
    <text evidence="1">The sequence shown here is derived from an EMBL/GenBank/DDBJ whole genome shotgun (WGS) entry which is preliminary data.</text>
</comment>
<name>A0A2R6AUR5_9ARCH</name>
<evidence type="ECO:0000313" key="2">
    <source>
        <dbReference type="Proteomes" id="UP000240322"/>
    </source>
</evidence>
<gene>
    <name evidence="1" type="ORF">B9Q03_07600</name>
</gene>
<organism evidence="1 2">
    <name type="scientific">Candidatus Marsarchaeota G2 archaeon OSP_D</name>
    <dbReference type="NCBI Taxonomy" id="1978157"/>
    <lineage>
        <taxon>Archaea</taxon>
        <taxon>Candidatus Marsarchaeota</taxon>
        <taxon>Candidatus Marsarchaeota group 2</taxon>
    </lineage>
</organism>
<protein>
    <submittedName>
        <fullName evidence="1">Uncharacterized protein</fullName>
    </submittedName>
</protein>
<accession>A0A2R6AUR5</accession>